<dbReference type="STRING" id="1150368.SAMN02927921_03923"/>
<dbReference type="SUPFAM" id="SSF53613">
    <property type="entry name" value="Ribokinase-like"/>
    <property type="match status" value="1"/>
</dbReference>
<evidence type="ECO:0000256" key="2">
    <source>
        <dbReference type="ARBA" id="ARBA00022679"/>
    </source>
</evidence>
<keyword evidence="6" id="KW-1185">Reference proteome</keyword>
<dbReference type="AlphaFoldDB" id="A0A1K1RSE7"/>
<dbReference type="OrthoDB" id="9813569at2"/>
<comment type="similarity">
    <text evidence="1">Belongs to the carbohydrate kinase PfkB family.</text>
</comment>
<dbReference type="PANTHER" id="PTHR43085:SF57">
    <property type="entry name" value="CARBOHYDRATE KINASE PFKB DOMAIN-CONTAINING PROTEIN"/>
    <property type="match status" value="1"/>
</dbReference>
<proteinExistence type="inferred from homology"/>
<name>A0A1K1RSE7_9FLAO</name>
<dbReference type="RefSeq" id="WP_072319157.1">
    <property type="nucleotide sequence ID" value="NZ_FPJE01000033.1"/>
</dbReference>
<evidence type="ECO:0000259" key="4">
    <source>
        <dbReference type="Pfam" id="PF00294"/>
    </source>
</evidence>
<protein>
    <submittedName>
        <fullName evidence="5">Fructokinase</fullName>
    </submittedName>
</protein>
<organism evidence="5 6">
    <name type="scientific">Sinomicrobium oceani</name>
    <dbReference type="NCBI Taxonomy" id="1150368"/>
    <lineage>
        <taxon>Bacteria</taxon>
        <taxon>Pseudomonadati</taxon>
        <taxon>Bacteroidota</taxon>
        <taxon>Flavobacteriia</taxon>
        <taxon>Flavobacteriales</taxon>
        <taxon>Flavobacteriaceae</taxon>
        <taxon>Sinomicrobium</taxon>
    </lineage>
</organism>
<accession>A0A1K1RSE7</accession>
<sequence>MEKSNTLRVISYGEVLWDCFPDHKKIGGAPLNVALRMQSLGCQVSMISGIGNDHNGKRIKEYLEKHGINTSGIVQIEGYDTGTVQVTLDDRGSASYEITYPSAWDKIPATEIMEDLVDESDVLIYGSLACRDKVSADTLHQLLSKTVRKVFDVNLRSPHYTMATLKALIGKADFIKFNDDELYEIAEALGSPYRSLEQNMEYIAEKHAISSVCVTKGRHGAVLLHEGKWYYNSGYNITVKDTVGAGDSFLATLLTHLFHLRSGPQEAIHFACAMGALVAESEGANPDIPAGRIAALMVR</sequence>
<dbReference type="InterPro" id="IPR002173">
    <property type="entry name" value="Carboh/pur_kinase_PfkB_CS"/>
</dbReference>
<dbReference type="InterPro" id="IPR011611">
    <property type="entry name" value="PfkB_dom"/>
</dbReference>
<dbReference type="Proteomes" id="UP000182248">
    <property type="component" value="Unassembled WGS sequence"/>
</dbReference>
<evidence type="ECO:0000313" key="6">
    <source>
        <dbReference type="Proteomes" id="UP000182248"/>
    </source>
</evidence>
<dbReference type="InterPro" id="IPR050306">
    <property type="entry name" value="PfkB_Carbo_kinase"/>
</dbReference>
<dbReference type="GO" id="GO:0016301">
    <property type="term" value="F:kinase activity"/>
    <property type="evidence" value="ECO:0007669"/>
    <property type="project" value="UniProtKB-KW"/>
</dbReference>
<feature type="domain" description="Carbohydrate kinase PfkB" evidence="4">
    <location>
        <begin position="14"/>
        <end position="289"/>
    </location>
</feature>
<evidence type="ECO:0000256" key="3">
    <source>
        <dbReference type="ARBA" id="ARBA00022777"/>
    </source>
</evidence>
<keyword evidence="2" id="KW-0808">Transferase</keyword>
<dbReference type="PROSITE" id="PS00583">
    <property type="entry name" value="PFKB_KINASES_1"/>
    <property type="match status" value="1"/>
</dbReference>
<dbReference type="Gene3D" id="3.40.1190.20">
    <property type="match status" value="1"/>
</dbReference>
<gene>
    <name evidence="5" type="ORF">SAMN02927921_03923</name>
</gene>
<reference evidence="5 6" key="1">
    <citation type="submission" date="2016-11" db="EMBL/GenBank/DDBJ databases">
        <authorList>
            <person name="Jaros S."/>
            <person name="Januszkiewicz K."/>
            <person name="Wedrychowicz H."/>
        </authorList>
    </citation>
    <scope>NUCLEOTIDE SEQUENCE [LARGE SCALE GENOMIC DNA]</scope>
    <source>
        <strain evidence="5 6">CGMCC 1.12145</strain>
    </source>
</reference>
<dbReference type="InterPro" id="IPR029056">
    <property type="entry name" value="Ribokinase-like"/>
</dbReference>
<keyword evidence="3 5" id="KW-0418">Kinase</keyword>
<evidence type="ECO:0000256" key="1">
    <source>
        <dbReference type="ARBA" id="ARBA00010688"/>
    </source>
</evidence>
<dbReference type="PANTHER" id="PTHR43085">
    <property type="entry name" value="HEXOKINASE FAMILY MEMBER"/>
    <property type="match status" value="1"/>
</dbReference>
<evidence type="ECO:0000313" key="5">
    <source>
        <dbReference type="EMBL" id="SFW74741.1"/>
    </source>
</evidence>
<dbReference type="Pfam" id="PF00294">
    <property type="entry name" value="PfkB"/>
    <property type="match status" value="1"/>
</dbReference>
<dbReference type="CDD" id="cd01167">
    <property type="entry name" value="bac_FRK"/>
    <property type="match status" value="1"/>
</dbReference>
<dbReference type="EMBL" id="FPJE01000033">
    <property type="protein sequence ID" value="SFW74741.1"/>
    <property type="molecule type" value="Genomic_DNA"/>
</dbReference>